<name>A0AAV4FZN0_9GAST</name>
<evidence type="ECO:0000313" key="3">
    <source>
        <dbReference type="Proteomes" id="UP000762676"/>
    </source>
</evidence>
<sequence length="137" mass="16046">MRQSEQRARNRPLPGDDRRGDNQRKLDANQHRTRGPLNNAASKICWMIVFAQFQPFTKRERQTDKQTDRRLERSRASNIDRKSSQDNDKPAEPPKPQYTVLYCFASCGKTSIKPSEVKGMHSLTKRPMMFWLLLLLE</sequence>
<feature type="region of interest" description="Disordered" evidence="1">
    <location>
        <begin position="1"/>
        <end position="37"/>
    </location>
</feature>
<evidence type="ECO:0000313" key="2">
    <source>
        <dbReference type="EMBL" id="GFR78549.1"/>
    </source>
</evidence>
<organism evidence="2 3">
    <name type="scientific">Elysia marginata</name>
    <dbReference type="NCBI Taxonomy" id="1093978"/>
    <lineage>
        <taxon>Eukaryota</taxon>
        <taxon>Metazoa</taxon>
        <taxon>Spiralia</taxon>
        <taxon>Lophotrochozoa</taxon>
        <taxon>Mollusca</taxon>
        <taxon>Gastropoda</taxon>
        <taxon>Heterobranchia</taxon>
        <taxon>Euthyneura</taxon>
        <taxon>Panpulmonata</taxon>
        <taxon>Sacoglossa</taxon>
        <taxon>Placobranchoidea</taxon>
        <taxon>Plakobranchidae</taxon>
        <taxon>Elysia</taxon>
    </lineage>
</organism>
<accession>A0AAV4FZN0</accession>
<feature type="compositionally biased region" description="Basic and acidic residues" evidence="1">
    <location>
        <begin position="57"/>
        <end position="92"/>
    </location>
</feature>
<comment type="caution">
    <text evidence="2">The sequence shown here is derived from an EMBL/GenBank/DDBJ whole genome shotgun (WGS) entry which is preliminary data.</text>
</comment>
<proteinExistence type="predicted"/>
<reference evidence="2 3" key="1">
    <citation type="journal article" date="2021" name="Elife">
        <title>Chloroplast acquisition without the gene transfer in kleptoplastic sea slugs, Plakobranchus ocellatus.</title>
        <authorList>
            <person name="Maeda T."/>
            <person name="Takahashi S."/>
            <person name="Yoshida T."/>
            <person name="Shimamura S."/>
            <person name="Takaki Y."/>
            <person name="Nagai Y."/>
            <person name="Toyoda A."/>
            <person name="Suzuki Y."/>
            <person name="Arimoto A."/>
            <person name="Ishii H."/>
            <person name="Satoh N."/>
            <person name="Nishiyama T."/>
            <person name="Hasebe M."/>
            <person name="Maruyama T."/>
            <person name="Minagawa J."/>
            <person name="Obokata J."/>
            <person name="Shigenobu S."/>
        </authorList>
    </citation>
    <scope>NUCLEOTIDE SEQUENCE [LARGE SCALE GENOMIC DNA]</scope>
</reference>
<dbReference type="AlphaFoldDB" id="A0AAV4FZN0"/>
<protein>
    <submittedName>
        <fullName evidence="2">Uncharacterized protein</fullName>
    </submittedName>
</protein>
<feature type="region of interest" description="Disordered" evidence="1">
    <location>
        <begin position="57"/>
        <end position="96"/>
    </location>
</feature>
<gene>
    <name evidence="2" type="ORF">ElyMa_005852500</name>
</gene>
<evidence type="ECO:0000256" key="1">
    <source>
        <dbReference type="SAM" id="MobiDB-lite"/>
    </source>
</evidence>
<dbReference type="EMBL" id="BMAT01011756">
    <property type="protein sequence ID" value="GFR78549.1"/>
    <property type="molecule type" value="Genomic_DNA"/>
</dbReference>
<dbReference type="Proteomes" id="UP000762676">
    <property type="component" value="Unassembled WGS sequence"/>
</dbReference>
<keyword evidence="3" id="KW-1185">Reference proteome</keyword>
<feature type="compositionally biased region" description="Basic and acidic residues" evidence="1">
    <location>
        <begin position="1"/>
        <end position="30"/>
    </location>
</feature>